<dbReference type="OrthoDB" id="762149at2"/>
<evidence type="ECO:0000313" key="1">
    <source>
        <dbReference type="EMBL" id="TDG37683.1"/>
    </source>
</evidence>
<dbReference type="Proteomes" id="UP000295668">
    <property type="component" value="Unassembled WGS sequence"/>
</dbReference>
<evidence type="ECO:0000313" key="2">
    <source>
        <dbReference type="Proteomes" id="UP000295668"/>
    </source>
</evidence>
<accession>A0A4V3A0I1</accession>
<evidence type="ECO:0008006" key="3">
    <source>
        <dbReference type="Google" id="ProtNLM"/>
    </source>
</evidence>
<sequence>MLTTLALKSKYSAEQILIVLIARLYFKKTPREEVIVFLNQHEVNWALWVKMAVLHGVSTFLTHVILKEDVPIPSIYLSQLQKRKSQFGLKAMHQTMVLKQLIKDLDAENIKVLPYKGVVFSAAYFDSFLWRESTDIDLIVAEKDVIRVRKFLLNHGFTSYTDVDDRYLNHFIKYFKEITFKSPVDRLNVNCTVEIKWLLLGKFLGTYENFDFFKDHLIPFKVGELEFKKLSPTYDFMAVASNHLIKEPLHAFKYVIDLGAILHKCPNDVDADLVLKTMDKHGYQQLFLAGMTVCDDLLGINLPQWREKSIQDEILFNRPLAYPRLRGAEKLSLQILETINRFDSNKWRRMKRKFVVLYYYFIPSMLDFDLLKPSPFSLLFLYVIRPFRLLKKALFG</sequence>
<gene>
    <name evidence="1" type="ORF">EZJ43_00895</name>
</gene>
<dbReference type="RefSeq" id="WP_133260771.1">
    <property type="nucleotide sequence ID" value="NZ_SJCY01000001.1"/>
</dbReference>
<keyword evidence="2" id="KW-1185">Reference proteome</keyword>
<reference evidence="1 2" key="1">
    <citation type="submission" date="2019-02" db="EMBL/GenBank/DDBJ databases">
        <title>Pedobacter sp. nov., a novel speices isolated from soil of pinguins habitat in Antarcitica.</title>
        <authorList>
            <person name="He R.-H."/>
        </authorList>
    </citation>
    <scope>NUCLEOTIDE SEQUENCE [LARGE SCALE GENOMIC DNA]</scope>
    <source>
        <strain evidence="1 2">E01020</strain>
    </source>
</reference>
<proteinExistence type="predicted"/>
<dbReference type="InterPro" id="IPR039498">
    <property type="entry name" value="NTP_transf_5"/>
</dbReference>
<dbReference type="Pfam" id="PF14907">
    <property type="entry name" value="NTP_transf_5"/>
    <property type="match status" value="1"/>
</dbReference>
<protein>
    <recommendedName>
        <fullName evidence="3">Nucleotidyltransferase family protein</fullName>
    </recommendedName>
</protein>
<dbReference type="EMBL" id="SJCY01000001">
    <property type="protein sequence ID" value="TDG37683.1"/>
    <property type="molecule type" value="Genomic_DNA"/>
</dbReference>
<comment type="caution">
    <text evidence="1">The sequence shown here is derived from an EMBL/GenBank/DDBJ whole genome shotgun (WGS) entry which is preliminary data.</text>
</comment>
<dbReference type="AlphaFoldDB" id="A0A4V3A0I1"/>
<name>A0A4V3A0I1_9SPHI</name>
<organism evidence="1 2">
    <name type="scientific">Pedobacter changchengzhani</name>
    <dbReference type="NCBI Taxonomy" id="2529274"/>
    <lineage>
        <taxon>Bacteria</taxon>
        <taxon>Pseudomonadati</taxon>
        <taxon>Bacteroidota</taxon>
        <taxon>Sphingobacteriia</taxon>
        <taxon>Sphingobacteriales</taxon>
        <taxon>Sphingobacteriaceae</taxon>
        <taxon>Pedobacter</taxon>
    </lineage>
</organism>